<evidence type="ECO:0000313" key="2">
    <source>
        <dbReference type="EMBL" id="SCD22059.1"/>
    </source>
</evidence>
<proteinExistence type="predicted"/>
<feature type="transmembrane region" description="Helical" evidence="1">
    <location>
        <begin position="272"/>
        <end position="290"/>
    </location>
</feature>
<protein>
    <submittedName>
        <fullName evidence="2">Uncharacterized protein</fullName>
    </submittedName>
</protein>
<gene>
    <name evidence="2" type="ORF">PSM36_3274</name>
</gene>
<evidence type="ECO:0000256" key="1">
    <source>
        <dbReference type="SAM" id="Phobius"/>
    </source>
</evidence>
<dbReference type="STRING" id="1642647.PSM36_3274"/>
<evidence type="ECO:0000313" key="3">
    <source>
        <dbReference type="Proteomes" id="UP000187464"/>
    </source>
</evidence>
<reference evidence="2 3" key="1">
    <citation type="submission" date="2016-08" db="EMBL/GenBank/DDBJ databases">
        <authorList>
            <person name="Seilhamer J.J."/>
        </authorList>
    </citation>
    <scope>NUCLEOTIDE SEQUENCE [LARGE SCALE GENOMIC DNA]</scope>
    <source>
        <strain evidence="2">M3/6</strain>
    </source>
</reference>
<sequence length="487" mass="57951">MIDIAAKIHDKFSIEFKVGFHVRRKRDQSNFSINTWMFIPNSLDINSLTYDKSHFYRDVKSYIRLITPVFLLREICEGEAIPLKNLERVFHKTASEPTRTAIKEYESQIKMFTAIFKSAIRDEVVHLLKNNIKDDMEYLIASYVESVRNILLKFRYLRKIINVPTISSEYLNYFFFADEYISNLVDQRTCYLIGFLQRKDAGKYEQSIGLLTSLWHDEAAYRQEMKYISVDKDNPLKNREFIFRRSILKKYAESDLFLRARKKKDGVLVEQIYYSLAAGLSMIFATTVAFSFQMKYGNFTMPLFIALVVSYMLKDRIKELMRYYFAHKRLNRYFDNKTEIGIKDASIGWIKEAVDFITEDKVPREVMNMRSRSALVEAENRITDEKIILYRKQVFLDRVEINKNSEYPIAGINDIMRFHLSRFMQKTDNPEEAIYYLNEEGESVEIYGEKIYYLNILMQLQFEDQMDYKRFRVSFTRAGIIRLEELV</sequence>
<dbReference type="RefSeq" id="WP_076931764.1">
    <property type="nucleotide sequence ID" value="NZ_LT605205.1"/>
</dbReference>
<dbReference type="Proteomes" id="UP000187464">
    <property type="component" value="Chromosome I"/>
</dbReference>
<accession>A0A1R3T7J8</accession>
<keyword evidence="1" id="KW-0812">Transmembrane</keyword>
<feature type="transmembrane region" description="Helical" evidence="1">
    <location>
        <begin position="296"/>
        <end position="313"/>
    </location>
</feature>
<keyword evidence="1" id="KW-0472">Membrane</keyword>
<keyword evidence="3" id="KW-1185">Reference proteome</keyword>
<keyword evidence="1" id="KW-1133">Transmembrane helix</keyword>
<organism evidence="2 3">
    <name type="scientific">Proteiniphilum saccharofermentans</name>
    <dbReference type="NCBI Taxonomy" id="1642647"/>
    <lineage>
        <taxon>Bacteria</taxon>
        <taxon>Pseudomonadati</taxon>
        <taxon>Bacteroidota</taxon>
        <taxon>Bacteroidia</taxon>
        <taxon>Bacteroidales</taxon>
        <taxon>Dysgonomonadaceae</taxon>
        <taxon>Proteiniphilum</taxon>
    </lineage>
</organism>
<dbReference type="EMBL" id="LT605205">
    <property type="protein sequence ID" value="SCD22059.1"/>
    <property type="molecule type" value="Genomic_DNA"/>
</dbReference>
<name>A0A1R3T7J8_9BACT</name>
<dbReference type="KEGG" id="psac:PSM36_3274"/>
<dbReference type="AlphaFoldDB" id="A0A1R3T7J8"/>